<dbReference type="Proteomes" id="UP001325680">
    <property type="component" value="Chromosome"/>
</dbReference>
<dbReference type="EMBL" id="CP139960">
    <property type="protein sequence ID" value="WQD38250.1"/>
    <property type="molecule type" value="Genomic_DNA"/>
</dbReference>
<name>A0ABZ0W820_9BACT</name>
<protein>
    <submittedName>
        <fullName evidence="1">Uncharacterized protein</fullName>
    </submittedName>
</protein>
<evidence type="ECO:0000313" key="1">
    <source>
        <dbReference type="EMBL" id="WQD38250.1"/>
    </source>
</evidence>
<organism evidence="1 2">
    <name type="scientific">Niabella yanshanensis</name>
    <dbReference type="NCBI Taxonomy" id="577386"/>
    <lineage>
        <taxon>Bacteria</taxon>
        <taxon>Pseudomonadati</taxon>
        <taxon>Bacteroidota</taxon>
        <taxon>Chitinophagia</taxon>
        <taxon>Chitinophagales</taxon>
        <taxon>Chitinophagaceae</taxon>
        <taxon>Niabella</taxon>
    </lineage>
</organism>
<dbReference type="RefSeq" id="WP_114791024.1">
    <property type="nucleotide sequence ID" value="NZ_CP139960.1"/>
</dbReference>
<sequence>MIIKVAVEDMVTNMPTLGDRSTHKSTLKNLGFLARAGNSIDEIHANRKDNGCEMYLVYKKRFS</sequence>
<proteinExistence type="predicted"/>
<evidence type="ECO:0000313" key="2">
    <source>
        <dbReference type="Proteomes" id="UP001325680"/>
    </source>
</evidence>
<accession>A0ABZ0W820</accession>
<gene>
    <name evidence="1" type="ORF">U0035_21500</name>
</gene>
<reference evidence="1 2" key="1">
    <citation type="submission" date="2023-12" db="EMBL/GenBank/DDBJ databases">
        <title>Genome sequencing and assembly of bacterial species from a model synthetic community.</title>
        <authorList>
            <person name="Hogle S.L."/>
        </authorList>
    </citation>
    <scope>NUCLEOTIDE SEQUENCE [LARGE SCALE GENOMIC DNA]</scope>
    <source>
        <strain evidence="1 2">HAMBI_3031</strain>
    </source>
</reference>
<keyword evidence="2" id="KW-1185">Reference proteome</keyword>